<evidence type="ECO:0000313" key="2">
    <source>
        <dbReference type="Proteomes" id="UP000267049"/>
    </source>
</evidence>
<dbReference type="AlphaFoldDB" id="A0A3M8SWZ7"/>
<reference evidence="1 2" key="1">
    <citation type="submission" date="2018-11" db="EMBL/GenBank/DDBJ databases">
        <title>Lysobacter cryohumiis sp. nov., isolated from soil in the Tianshan Mountains, Xinjiang, China.</title>
        <authorList>
            <person name="Luo Y."/>
            <person name="Sheng H."/>
        </authorList>
    </citation>
    <scope>NUCLEOTIDE SEQUENCE [LARGE SCALE GENOMIC DNA]</scope>
    <source>
        <strain evidence="1 2">ZS60</strain>
    </source>
</reference>
<keyword evidence="2" id="KW-1185">Reference proteome</keyword>
<gene>
    <name evidence="1" type="ORF">EER27_11615</name>
</gene>
<name>A0A3M8SWZ7_9GAMM</name>
<accession>A0A3M8SWZ7</accession>
<proteinExistence type="predicted"/>
<dbReference type="OrthoDB" id="6024680at2"/>
<dbReference type="InterPro" id="IPR021710">
    <property type="entry name" value="DUF3293"/>
</dbReference>
<evidence type="ECO:0000313" key="1">
    <source>
        <dbReference type="EMBL" id="RNF83370.1"/>
    </source>
</evidence>
<dbReference type="EMBL" id="RIBS01000005">
    <property type="protein sequence ID" value="RNF83370.1"/>
    <property type="molecule type" value="Genomic_DNA"/>
</dbReference>
<sequence>MASCDITVKMVVPTFGNLVSGVIGYGAPARGSPSVRNAGGEAVMTIHHARIAARRLIHPEGSAGIALHSHRHDTRCMSRELHVVSAAELALAYAGAKYAVRLDGDALPLRVGQLAQDLEAYWPATRYMFITAWNPASEPHSDGANEAADALLVAELAALGLATQPAWAEDESGRWREPGWVLADPEPATVDRLAQQFGQAAVLVWEHGQPVRLRMMLPRPAGATSCDHTDWLE</sequence>
<dbReference type="Pfam" id="PF11697">
    <property type="entry name" value="DUF3293"/>
    <property type="match status" value="1"/>
</dbReference>
<comment type="caution">
    <text evidence="1">The sequence shown here is derived from an EMBL/GenBank/DDBJ whole genome shotgun (WGS) entry which is preliminary data.</text>
</comment>
<organism evidence="1 2">
    <name type="scientific">Montanilutibacter psychrotolerans</name>
    <dbReference type="NCBI Taxonomy" id="1327343"/>
    <lineage>
        <taxon>Bacteria</taxon>
        <taxon>Pseudomonadati</taxon>
        <taxon>Pseudomonadota</taxon>
        <taxon>Gammaproteobacteria</taxon>
        <taxon>Lysobacterales</taxon>
        <taxon>Lysobacteraceae</taxon>
        <taxon>Montanilutibacter</taxon>
    </lineage>
</organism>
<dbReference type="Proteomes" id="UP000267049">
    <property type="component" value="Unassembled WGS sequence"/>
</dbReference>
<protein>
    <submittedName>
        <fullName evidence="1">DUF3293 domain-containing protein</fullName>
    </submittedName>
</protein>